<name>A0A2A9NH74_9AGAR</name>
<accession>A0A2A9NH74</accession>
<keyword evidence="2" id="KW-1185">Reference proteome</keyword>
<reference evidence="1 2" key="1">
    <citation type="submission" date="2014-02" db="EMBL/GenBank/DDBJ databases">
        <title>Transposable element dynamics among asymbiotic and ectomycorrhizal Amanita fungi.</title>
        <authorList>
            <consortium name="DOE Joint Genome Institute"/>
            <person name="Hess J."/>
            <person name="Skrede I."/>
            <person name="Wolfe B."/>
            <person name="LaButti K."/>
            <person name="Ohm R.A."/>
            <person name="Grigoriev I.V."/>
            <person name="Pringle A."/>
        </authorList>
    </citation>
    <scope>NUCLEOTIDE SEQUENCE [LARGE SCALE GENOMIC DNA]</scope>
    <source>
        <strain evidence="1 2">SKay4041</strain>
    </source>
</reference>
<sequence length="79" mass="8955">MLIATGGAFIDRATGLKHTYCRKNSAFTASHVHHSCYEIELLQSPKRAAAWQPKRSTPKAVPVHYSQASTLWKTRYILR</sequence>
<protein>
    <submittedName>
        <fullName evidence="1">Uncharacterized protein</fullName>
    </submittedName>
</protein>
<organism evidence="1 2">
    <name type="scientific">Amanita thiersii Skay4041</name>
    <dbReference type="NCBI Taxonomy" id="703135"/>
    <lineage>
        <taxon>Eukaryota</taxon>
        <taxon>Fungi</taxon>
        <taxon>Dikarya</taxon>
        <taxon>Basidiomycota</taxon>
        <taxon>Agaricomycotina</taxon>
        <taxon>Agaricomycetes</taxon>
        <taxon>Agaricomycetidae</taxon>
        <taxon>Agaricales</taxon>
        <taxon>Pluteineae</taxon>
        <taxon>Amanitaceae</taxon>
        <taxon>Amanita</taxon>
    </lineage>
</organism>
<evidence type="ECO:0000313" key="1">
    <source>
        <dbReference type="EMBL" id="PFH48674.1"/>
    </source>
</evidence>
<gene>
    <name evidence="1" type="ORF">AMATHDRAFT_64883</name>
</gene>
<dbReference type="EMBL" id="KZ302054">
    <property type="protein sequence ID" value="PFH48674.1"/>
    <property type="molecule type" value="Genomic_DNA"/>
</dbReference>
<dbReference type="Proteomes" id="UP000242287">
    <property type="component" value="Unassembled WGS sequence"/>
</dbReference>
<dbReference type="AlphaFoldDB" id="A0A2A9NH74"/>
<proteinExistence type="predicted"/>
<evidence type="ECO:0000313" key="2">
    <source>
        <dbReference type="Proteomes" id="UP000242287"/>
    </source>
</evidence>